<dbReference type="Pfam" id="PF00560">
    <property type="entry name" value="LRR_1"/>
    <property type="match status" value="1"/>
</dbReference>
<dbReference type="AlphaFoldDB" id="A0A485PD44"/>
<dbReference type="FunFam" id="3.80.10.10:FF:000689">
    <property type="entry name" value="Leucine rich repeats and death domain containing 1"/>
    <property type="match status" value="1"/>
</dbReference>
<dbReference type="InterPro" id="IPR050614">
    <property type="entry name" value="Synaptic_Scaffolding_LAP-MAGUK"/>
</dbReference>
<name>A0A485PD44_LYNPA</name>
<dbReference type="GO" id="GO:0098609">
    <property type="term" value="P:cell-cell adhesion"/>
    <property type="evidence" value="ECO:0007669"/>
    <property type="project" value="TreeGrafter"/>
</dbReference>
<evidence type="ECO:0000256" key="3">
    <source>
        <dbReference type="SAM" id="MobiDB-lite"/>
    </source>
</evidence>
<accession>A0A485PD44</accession>
<dbReference type="GO" id="GO:0019901">
    <property type="term" value="F:protein kinase binding"/>
    <property type="evidence" value="ECO:0007669"/>
    <property type="project" value="TreeGrafter"/>
</dbReference>
<dbReference type="PANTHER" id="PTHR23119">
    <property type="entry name" value="DISCS LARGE"/>
    <property type="match status" value="1"/>
</dbReference>
<keyword evidence="5" id="KW-1185">Reference proteome</keyword>
<dbReference type="Pfam" id="PF13855">
    <property type="entry name" value="LRR_8"/>
    <property type="match status" value="2"/>
</dbReference>
<dbReference type="GO" id="GO:0014069">
    <property type="term" value="C:postsynaptic density"/>
    <property type="evidence" value="ECO:0007669"/>
    <property type="project" value="TreeGrafter"/>
</dbReference>
<keyword evidence="1" id="KW-0433">Leucine-rich repeat</keyword>
<dbReference type="GO" id="GO:0043113">
    <property type="term" value="P:receptor clustering"/>
    <property type="evidence" value="ECO:0007669"/>
    <property type="project" value="TreeGrafter"/>
</dbReference>
<feature type="region of interest" description="Disordered" evidence="3">
    <location>
        <begin position="1"/>
        <end position="48"/>
    </location>
</feature>
<dbReference type="GO" id="GO:0098968">
    <property type="term" value="P:neurotransmitter receptor transport postsynaptic membrane to endosome"/>
    <property type="evidence" value="ECO:0007669"/>
    <property type="project" value="TreeGrafter"/>
</dbReference>
<dbReference type="GO" id="GO:0098887">
    <property type="term" value="P:neurotransmitter receptor transport, endosome to postsynaptic membrane"/>
    <property type="evidence" value="ECO:0007669"/>
    <property type="project" value="TreeGrafter"/>
</dbReference>
<dbReference type="InterPro" id="IPR032675">
    <property type="entry name" value="LRR_dom_sf"/>
</dbReference>
<reference evidence="4 5" key="1">
    <citation type="submission" date="2019-01" db="EMBL/GenBank/DDBJ databases">
        <authorList>
            <person name="Alioto T."/>
            <person name="Alioto T."/>
        </authorList>
    </citation>
    <scope>NUCLEOTIDE SEQUENCE [LARGE SCALE GENOMIC DNA]</scope>
</reference>
<dbReference type="InterPro" id="IPR001611">
    <property type="entry name" value="Leu-rich_rpt"/>
</dbReference>
<dbReference type="PROSITE" id="PS51450">
    <property type="entry name" value="LRR"/>
    <property type="match status" value="2"/>
</dbReference>
<evidence type="ECO:0000313" key="4">
    <source>
        <dbReference type="EMBL" id="VFV40162.1"/>
    </source>
</evidence>
<dbReference type="EMBL" id="CAAGRJ010028562">
    <property type="protein sequence ID" value="VFV40162.1"/>
    <property type="molecule type" value="Genomic_DNA"/>
</dbReference>
<dbReference type="InterPro" id="IPR003591">
    <property type="entry name" value="Leu-rich_rpt_typical-subtyp"/>
</dbReference>
<evidence type="ECO:0000256" key="1">
    <source>
        <dbReference type="ARBA" id="ARBA00022614"/>
    </source>
</evidence>
<dbReference type="GO" id="GO:0045197">
    <property type="term" value="P:establishment or maintenance of epithelial cell apical/basal polarity"/>
    <property type="evidence" value="ECO:0007669"/>
    <property type="project" value="TreeGrafter"/>
</dbReference>
<dbReference type="GO" id="GO:0045211">
    <property type="term" value="C:postsynaptic membrane"/>
    <property type="evidence" value="ECO:0007669"/>
    <property type="project" value="TreeGrafter"/>
</dbReference>
<dbReference type="Gene3D" id="3.80.10.10">
    <property type="entry name" value="Ribonuclease Inhibitor"/>
    <property type="match status" value="1"/>
</dbReference>
<dbReference type="SUPFAM" id="SSF52058">
    <property type="entry name" value="L domain-like"/>
    <property type="match status" value="1"/>
</dbReference>
<sequence length="421" mass="47660">MSEKEGTSEELEDITSQRRKESGSWSEEPEFIKETSNSLEEVCDGKPSSQICETHLRNDKLGIYDDTSALSPENKSKRNEEQRKTLQFSETITLYDTFQSKSAISQSPPLSMTEMVAENQAFTGLSHETLEKNSAQLSEENQKGLGLGSDNFTVNLKAKGLQEFPKDILKIKYVKYLYLDETQIKSFKGADSGDLLGLEILSLQGNGLSSFLSEIQLLHNLKILNVSHNQISHIPKEISQVGNIRQLFLNNNYIENFPSGLESLGNLEILSSAKNNLRHIPDILSSLKNLTVLNLEYNHLTIFPKALCFLPKLISLNLTGNLISSLPKEIRELKHLEKLLLDHNQLTFLAVEIFQLLKMKEILLTDNKLEVISQKIENFKELRILILDKNLLKEIPEKISHCVMLECLSLSNNNFLRTSIS</sequence>
<gene>
    <name evidence="4" type="ORF">LYPA_23C002697</name>
</gene>
<dbReference type="SMART" id="SM00369">
    <property type="entry name" value="LRR_TYP"/>
    <property type="match status" value="8"/>
</dbReference>
<evidence type="ECO:0000313" key="5">
    <source>
        <dbReference type="Proteomes" id="UP000386466"/>
    </source>
</evidence>
<keyword evidence="2" id="KW-0677">Repeat</keyword>
<feature type="region of interest" description="Disordered" evidence="3">
    <location>
        <begin position="63"/>
        <end position="84"/>
    </location>
</feature>
<dbReference type="PANTHER" id="PTHR23119:SF44">
    <property type="entry name" value="PROTEIN LAP4"/>
    <property type="match status" value="1"/>
</dbReference>
<evidence type="ECO:0000256" key="2">
    <source>
        <dbReference type="ARBA" id="ARBA00022737"/>
    </source>
</evidence>
<protein>
    <submittedName>
        <fullName evidence="4">Leucine-rich repeat and death</fullName>
    </submittedName>
</protein>
<dbReference type="Proteomes" id="UP000386466">
    <property type="component" value="Unassembled WGS sequence"/>
</dbReference>
<dbReference type="SMART" id="SM00364">
    <property type="entry name" value="LRR_BAC"/>
    <property type="match status" value="6"/>
</dbReference>
<dbReference type="GO" id="GO:0016323">
    <property type="term" value="C:basolateral plasma membrane"/>
    <property type="evidence" value="ECO:0007669"/>
    <property type="project" value="TreeGrafter"/>
</dbReference>
<organism evidence="4 5">
    <name type="scientific">Lynx pardinus</name>
    <name type="common">Iberian lynx</name>
    <name type="synonym">Felis pardina</name>
    <dbReference type="NCBI Taxonomy" id="191816"/>
    <lineage>
        <taxon>Eukaryota</taxon>
        <taxon>Metazoa</taxon>
        <taxon>Chordata</taxon>
        <taxon>Craniata</taxon>
        <taxon>Vertebrata</taxon>
        <taxon>Euteleostomi</taxon>
        <taxon>Mammalia</taxon>
        <taxon>Eutheria</taxon>
        <taxon>Laurasiatheria</taxon>
        <taxon>Carnivora</taxon>
        <taxon>Feliformia</taxon>
        <taxon>Felidae</taxon>
        <taxon>Felinae</taxon>
        <taxon>Lynx</taxon>
    </lineage>
</organism>
<feature type="compositionally biased region" description="Basic and acidic residues" evidence="3">
    <location>
        <begin position="74"/>
        <end position="84"/>
    </location>
</feature>
<proteinExistence type="predicted"/>
<dbReference type="GO" id="GO:0005912">
    <property type="term" value="C:adherens junction"/>
    <property type="evidence" value="ECO:0007669"/>
    <property type="project" value="TreeGrafter"/>
</dbReference>